<name>A0A7Y7M4G6_9PROT</name>
<evidence type="ECO:0000256" key="9">
    <source>
        <dbReference type="RuleBase" id="RU003905"/>
    </source>
</evidence>
<dbReference type="Pfam" id="PF00297">
    <property type="entry name" value="Ribosomal_L3"/>
    <property type="match status" value="1"/>
</dbReference>
<accession>A0A7Y7M4G6</accession>
<dbReference type="InterPro" id="IPR000597">
    <property type="entry name" value="Ribosomal_uL3"/>
</dbReference>
<dbReference type="GO" id="GO:0022625">
    <property type="term" value="C:cytosolic large ribosomal subunit"/>
    <property type="evidence" value="ECO:0007669"/>
    <property type="project" value="TreeGrafter"/>
</dbReference>
<comment type="similarity">
    <text evidence="1 8 9">Belongs to the universal ribosomal protein uL3 family.</text>
</comment>
<dbReference type="PANTHER" id="PTHR11229:SF16">
    <property type="entry name" value="LARGE RIBOSOMAL SUBUNIT PROTEIN UL3C"/>
    <property type="match status" value="1"/>
</dbReference>
<evidence type="ECO:0000256" key="1">
    <source>
        <dbReference type="ARBA" id="ARBA00006540"/>
    </source>
</evidence>
<dbReference type="InterPro" id="IPR009000">
    <property type="entry name" value="Transl_B-barrel_sf"/>
</dbReference>
<keyword evidence="14" id="KW-1185">Reference proteome</keyword>
<evidence type="ECO:0000256" key="4">
    <source>
        <dbReference type="ARBA" id="ARBA00022884"/>
    </source>
</evidence>
<evidence type="ECO:0000256" key="2">
    <source>
        <dbReference type="ARBA" id="ARBA00022481"/>
    </source>
</evidence>
<comment type="subunit">
    <text evidence="8 10">Part of the 50S ribosomal subunit. Forms a cluster with proteins L14 and L19.</text>
</comment>
<comment type="function">
    <text evidence="8 10">One of the primary rRNA binding proteins, it binds directly near the 3'-end of the 23S rRNA, where it nucleates assembly of the 50S subunit.</text>
</comment>
<evidence type="ECO:0000256" key="7">
    <source>
        <dbReference type="ARBA" id="ARBA00035243"/>
    </source>
</evidence>
<dbReference type="EMBL" id="JABXXP010000011">
    <property type="protein sequence ID" value="NVN09967.1"/>
    <property type="molecule type" value="Genomic_DNA"/>
</dbReference>
<dbReference type="GO" id="GO:0019843">
    <property type="term" value="F:rRNA binding"/>
    <property type="evidence" value="ECO:0007669"/>
    <property type="project" value="UniProtKB-UniRule"/>
</dbReference>
<dbReference type="Proteomes" id="UP000534870">
    <property type="component" value="Unassembled WGS sequence"/>
</dbReference>
<evidence type="ECO:0000313" key="12">
    <source>
        <dbReference type="EMBL" id="XAE42556.1"/>
    </source>
</evidence>
<dbReference type="PANTHER" id="PTHR11229">
    <property type="entry name" value="50S RIBOSOMAL PROTEIN L3"/>
    <property type="match status" value="1"/>
</dbReference>
<dbReference type="Gene3D" id="2.40.30.10">
    <property type="entry name" value="Translation factors"/>
    <property type="match status" value="1"/>
</dbReference>
<dbReference type="GO" id="GO:0006412">
    <property type="term" value="P:translation"/>
    <property type="evidence" value="ECO:0007669"/>
    <property type="project" value="UniProtKB-UniRule"/>
</dbReference>
<dbReference type="EMBL" id="CP152276">
    <property type="protein sequence ID" value="XAE42556.1"/>
    <property type="molecule type" value="Genomic_DNA"/>
</dbReference>
<dbReference type="HAMAP" id="MF_01325_B">
    <property type="entry name" value="Ribosomal_uL3_B"/>
    <property type="match status" value="1"/>
</dbReference>
<evidence type="ECO:0000256" key="5">
    <source>
        <dbReference type="ARBA" id="ARBA00022980"/>
    </source>
</evidence>
<evidence type="ECO:0000256" key="6">
    <source>
        <dbReference type="ARBA" id="ARBA00023274"/>
    </source>
</evidence>
<dbReference type="PROSITE" id="PS00474">
    <property type="entry name" value="RIBOSOMAL_L3"/>
    <property type="match status" value="1"/>
</dbReference>
<reference evidence="12 14" key="2">
    <citation type="submission" date="2024-04" db="EMBL/GenBank/DDBJ databases">
        <title>Complete genome sequence of Nguyenibacter vanlangesis HBCM-1154, a strain capable of nitrogen fixation, IAA production, and phosphorus solubilization isolated from sugarcane soil.</title>
        <authorList>
            <person name="MY HANH P."/>
        </authorList>
    </citation>
    <scope>NUCLEOTIDE SEQUENCE [LARGE SCALE GENOMIC DNA]</scope>
    <source>
        <strain evidence="12 14">HBCM 1154</strain>
    </source>
</reference>
<dbReference type="InterPro" id="IPR019927">
    <property type="entry name" value="Ribosomal_uL3_bac/org-type"/>
</dbReference>
<dbReference type="InterPro" id="IPR019926">
    <property type="entry name" value="Ribosomal_uL3_CS"/>
</dbReference>
<evidence type="ECO:0000313" key="11">
    <source>
        <dbReference type="EMBL" id="NVN09967.1"/>
    </source>
</evidence>
<dbReference type="RefSeq" id="WP_176638760.1">
    <property type="nucleotide sequence ID" value="NZ_CP152276.1"/>
</dbReference>
<keyword evidence="6 8" id="KW-0687">Ribonucleoprotein</keyword>
<dbReference type="AlphaFoldDB" id="A0A7Y7M4G6"/>
<keyword evidence="3 8" id="KW-0699">rRNA-binding</keyword>
<keyword evidence="4 8" id="KW-0694">RNA-binding</keyword>
<dbReference type="GO" id="GO:0003735">
    <property type="term" value="F:structural constituent of ribosome"/>
    <property type="evidence" value="ECO:0007669"/>
    <property type="project" value="UniProtKB-UniRule"/>
</dbReference>
<dbReference type="Proteomes" id="UP001449795">
    <property type="component" value="Chromosome"/>
</dbReference>
<gene>
    <name evidence="8 11" type="primary">rplC</name>
    <name evidence="12" type="ORF">AAC691_20275</name>
    <name evidence="11" type="ORF">HUK84_02180</name>
</gene>
<evidence type="ECO:0000313" key="13">
    <source>
        <dbReference type="Proteomes" id="UP000534870"/>
    </source>
</evidence>
<comment type="PTM">
    <text evidence="8">Methylated by PrmB.</text>
</comment>
<evidence type="ECO:0000313" key="14">
    <source>
        <dbReference type="Proteomes" id="UP001449795"/>
    </source>
</evidence>
<dbReference type="FunFam" id="2.40.30.10:FF:000004">
    <property type="entry name" value="50S ribosomal protein L3"/>
    <property type="match status" value="1"/>
</dbReference>
<evidence type="ECO:0000256" key="10">
    <source>
        <dbReference type="RuleBase" id="RU003906"/>
    </source>
</evidence>
<reference evidence="11 13" key="1">
    <citation type="submission" date="2020-06" db="EMBL/GenBank/DDBJ databases">
        <title>Description of novel acetic acid bacteria.</title>
        <authorList>
            <person name="Sombolestani A."/>
        </authorList>
    </citation>
    <scope>NUCLEOTIDE SEQUENCE [LARGE SCALE GENOMIC DNA]</scope>
    <source>
        <strain evidence="11 13">LMG 31431</strain>
    </source>
</reference>
<evidence type="ECO:0000256" key="3">
    <source>
        <dbReference type="ARBA" id="ARBA00022730"/>
    </source>
</evidence>
<dbReference type="Gene3D" id="3.30.160.810">
    <property type="match status" value="1"/>
</dbReference>
<evidence type="ECO:0000256" key="8">
    <source>
        <dbReference type="HAMAP-Rule" id="MF_01325"/>
    </source>
</evidence>
<dbReference type="FunFam" id="3.30.160.810:FF:000001">
    <property type="entry name" value="50S ribosomal protein L3"/>
    <property type="match status" value="1"/>
</dbReference>
<dbReference type="NCBIfam" id="TIGR03625">
    <property type="entry name" value="L3_bact"/>
    <property type="match status" value="1"/>
</dbReference>
<organism evidence="11 13">
    <name type="scientific">Nguyenibacter vanlangensis</name>
    <dbReference type="NCBI Taxonomy" id="1216886"/>
    <lineage>
        <taxon>Bacteria</taxon>
        <taxon>Pseudomonadati</taxon>
        <taxon>Pseudomonadota</taxon>
        <taxon>Alphaproteobacteria</taxon>
        <taxon>Acetobacterales</taxon>
        <taxon>Acetobacteraceae</taxon>
        <taxon>Nguyenibacter</taxon>
    </lineage>
</organism>
<keyword evidence="5 8" id="KW-0689">Ribosomal protein</keyword>
<proteinExistence type="inferred from homology"/>
<keyword evidence="2 8" id="KW-0488">Methylation</keyword>
<sequence length="227" mass="24323">MRTGLIAKKLGMTRLFKEDGTHVPVTVLHVDNLQVVDVRTQDRDGYTAVQLGFGNAKVKNVSKPNRGHFARAKVEPKKKLAEFRVAEDAVLEAGATLSATHFVVGQKVDVTATSKGKGFAGAMKRWNFAGLEATHGVSISHRSHGSTGNRQDPGKTFKNKKMAGHLGSERVTTLNLEVAAVDAEKNLLMVRGSVPGGKNELVLVRDAIKKARHAEAPYPAALVEAAG</sequence>
<feature type="modified residue" description="N5-methylglutamine" evidence="8">
    <location>
        <position position="151"/>
    </location>
</feature>
<dbReference type="SUPFAM" id="SSF50447">
    <property type="entry name" value="Translation proteins"/>
    <property type="match status" value="1"/>
</dbReference>
<protein>
    <recommendedName>
        <fullName evidence="7 8">Large ribosomal subunit protein uL3</fullName>
    </recommendedName>
</protein>